<dbReference type="InterPro" id="IPR001296">
    <property type="entry name" value="Glyco_trans_1"/>
</dbReference>
<dbReference type="PANTHER" id="PTHR12526:SF630">
    <property type="entry name" value="GLYCOSYLTRANSFERASE"/>
    <property type="match status" value="1"/>
</dbReference>
<protein>
    <submittedName>
        <fullName evidence="3">Glycosyltransferase involved in cell wall bisynthesis</fullName>
    </submittedName>
</protein>
<dbReference type="PANTHER" id="PTHR12526">
    <property type="entry name" value="GLYCOSYLTRANSFERASE"/>
    <property type="match status" value="1"/>
</dbReference>
<sequence>MKKVVFILPNLNAGGAERVALNFLRQLDVDSSNITLVVFQETDQLLSLVPKYVDIIDLGTISTSRSYFKLLSIIRKTKPSVVFSTHSRVAALLLFLKPFCPKFKHVARMQNTPSLEKKFSAYGPVKRKIYSLAFQRADVVISQTEAMKKEGIDIFRISPAIVKVLPNPIDTKYIDECIKYKFSPFPPGQISAVASGRLAYAKGFDNLIFSLPEIVENHPNFVLYILGNDNGEEGRLKKLVCDLDLSNNVTFMGFQDNPYYYYAHCDLFILSSRWEGFPNVLIENYYLNTPMVATTCVPIVKDLVLPGVNGFLTPPDDVEKLKDAVLKCLSLKRADIDNEYYANSLLESLL</sequence>
<reference evidence="4" key="1">
    <citation type="submission" date="2016-10" db="EMBL/GenBank/DDBJ databases">
        <authorList>
            <person name="Varghese N."/>
            <person name="Submissions S."/>
        </authorList>
    </citation>
    <scope>NUCLEOTIDE SEQUENCE [LARGE SCALE GENOMIC DNA]</scope>
    <source>
        <strain evidence="4">CGMCC 1.6495</strain>
    </source>
</reference>
<dbReference type="AlphaFoldDB" id="A0A1H9RS24"/>
<gene>
    <name evidence="3" type="ORF">SAMN04487958_102528</name>
</gene>
<evidence type="ECO:0000259" key="2">
    <source>
        <dbReference type="Pfam" id="PF13439"/>
    </source>
</evidence>
<dbReference type="Proteomes" id="UP000198505">
    <property type="component" value="Unassembled WGS sequence"/>
</dbReference>
<dbReference type="GO" id="GO:0016757">
    <property type="term" value="F:glycosyltransferase activity"/>
    <property type="evidence" value="ECO:0007669"/>
    <property type="project" value="InterPro"/>
</dbReference>
<dbReference type="SUPFAM" id="SSF53756">
    <property type="entry name" value="UDP-Glycosyltransferase/glycogen phosphorylase"/>
    <property type="match status" value="1"/>
</dbReference>
<dbReference type="RefSeq" id="WP_092825938.1">
    <property type="nucleotide sequence ID" value="NZ_FOGS01000002.1"/>
</dbReference>
<proteinExistence type="predicted"/>
<dbReference type="Pfam" id="PF13439">
    <property type="entry name" value="Glyco_transf_4"/>
    <property type="match status" value="1"/>
</dbReference>
<dbReference type="STRING" id="416874.SAMN04487958_102528"/>
<feature type="domain" description="Glycosyl transferase family 1" evidence="1">
    <location>
        <begin position="184"/>
        <end position="332"/>
    </location>
</feature>
<dbReference type="GO" id="GO:1901135">
    <property type="term" value="P:carbohydrate derivative metabolic process"/>
    <property type="evidence" value="ECO:0007669"/>
    <property type="project" value="UniProtKB-ARBA"/>
</dbReference>
<keyword evidence="3" id="KW-0808">Transferase</keyword>
<dbReference type="InterPro" id="IPR028098">
    <property type="entry name" value="Glyco_trans_4-like_N"/>
</dbReference>
<dbReference type="Gene3D" id="3.40.50.2000">
    <property type="entry name" value="Glycogen Phosphorylase B"/>
    <property type="match status" value="2"/>
</dbReference>
<dbReference type="CDD" id="cd03811">
    <property type="entry name" value="GT4_GT28_WabH-like"/>
    <property type="match status" value="1"/>
</dbReference>
<evidence type="ECO:0000313" key="3">
    <source>
        <dbReference type="EMBL" id="SER75255.1"/>
    </source>
</evidence>
<organism evidence="3 4">
    <name type="scientific">Vreelandella subterranea</name>
    <dbReference type="NCBI Taxonomy" id="416874"/>
    <lineage>
        <taxon>Bacteria</taxon>
        <taxon>Pseudomonadati</taxon>
        <taxon>Pseudomonadota</taxon>
        <taxon>Gammaproteobacteria</taxon>
        <taxon>Oceanospirillales</taxon>
        <taxon>Halomonadaceae</taxon>
        <taxon>Vreelandella</taxon>
    </lineage>
</organism>
<evidence type="ECO:0000259" key="1">
    <source>
        <dbReference type="Pfam" id="PF00534"/>
    </source>
</evidence>
<feature type="domain" description="Glycosyltransferase subfamily 4-like N-terminal" evidence="2">
    <location>
        <begin position="14"/>
        <end position="172"/>
    </location>
</feature>
<evidence type="ECO:0000313" key="4">
    <source>
        <dbReference type="Proteomes" id="UP000198505"/>
    </source>
</evidence>
<accession>A0A1H9RS24</accession>
<dbReference type="Pfam" id="PF00534">
    <property type="entry name" value="Glycos_transf_1"/>
    <property type="match status" value="1"/>
</dbReference>
<keyword evidence="4" id="KW-1185">Reference proteome</keyword>
<name>A0A1H9RS24_9GAMM</name>
<dbReference type="EMBL" id="FOGS01000002">
    <property type="protein sequence ID" value="SER75255.1"/>
    <property type="molecule type" value="Genomic_DNA"/>
</dbReference>